<proteinExistence type="predicted"/>
<evidence type="ECO:0000313" key="3">
    <source>
        <dbReference type="Proteomes" id="UP000245765"/>
    </source>
</evidence>
<accession>A0A317FJA2</accession>
<dbReference type="OrthoDB" id="8399759at2"/>
<evidence type="ECO:0008006" key="4">
    <source>
        <dbReference type="Google" id="ProtNLM"/>
    </source>
</evidence>
<evidence type="ECO:0000313" key="2">
    <source>
        <dbReference type="EMBL" id="PWS38845.1"/>
    </source>
</evidence>
<evidence type="ECO:0000256" key="1">
    <source>
        <dbReference type="SAM" id="SignalP"/>
    </source>
</evidence>
<protein>
    <recommendedName>
        <fullName evidence="4">Imelysin-like domain-containing protein</fullName>
    </recommendedName>
</protein>
<feature type="chain" id="PRO_5016314554" description="Imelysin-like domain-containing protein" evidence="1">
    <location>
        <begin position="20"/>
        <end position="231"/>
    </location>
</feature>
<keyword evidence="1" id="KW-0732">Signal</keyword>
<name>A0A317FJA2_9PROT</name>
<dbReference type="AlphaFoldDB" id="A0A317FJA2"/>
<dbReference type="EMBL" id="QGNA01000001">
    <property type="protein sequence ID" value="PWS38845.1"/>
    <property type="molecule type" value="Genomic_DNA"/>
</dbReference>
<gene>
    <name evidence="2" type="ORF">DFH01_06235</name>
</gene>
<keyword evidence="3" id="KW-1185">Reference proteome</keyword>
<dbReference type="Proteomes" id="UP000245765">
    <property type="component" value="Unassembled WGS sequence"/>
</dbReference>
<reference evidence="3" key="1">
    <citation type="submission" date="2018-05" db="EMBL/GenBank/DDBJ databases">
        <authorList>
            <person name="Du Z."/>
            <person name="Wang X."/>
        </authorList>
    </citation>
    <scope>NUCLEOTIDE SEQUENCE [LARGE SCALE GENOMIC DNA]</scope>
    <source>
        <strain evidence="3">CQN31</strain>
    </source>
</reference>
<comment type="caution">
    <text evidence="2">The sequence shown here is derived from an EMBL/GenBank/DDBJ whole genome shotgun (WGS) entry which is preliminary data.</text>
</comment>
<feature type="signal peptide" evidence="1">
    <location>
        <begin position="1"/>
        <end position="19"/>
    </location>
</feature>
<dbReference type="RefSeq" id="WP_109869466.1">
    <property type="nucleotide sequence ID" value="NZ_QGNA01000001.1"/>
</dbReference>
<sequence length="231" mass="24972">MRRLVPLLALQLAATPVLAADPLTDAIARIYPDYRTALFRTNSGPPDAALAAIRATRTAWQGLSARFSQPLPPPYATEEGWPALSTRVAMLLGEAESETMAGRLPAAHEALEEIRDLLGTLRARNGVFTFSDAMNAYHEEMERALPLALEPDERIAELRELAGVLHYLAGRLPAAAPAALQGDAEFTALEAANRAAAEAFRTAVRSGDLAAIRRAAQSLRPAYSRLFLRFG</sequence>
<organism evidence="2 3">
    <name type="scientific">Falsiroseomonas bella</name>
    <dbReference type="NCBI Taxonomy" id="2184016"/>
    <lineage>
        <taxon>Bacteria</taxon>
        <taxon>Pseudomonadati</taxon>
        <taxon>Pseudomonadota</taxon>
        <taxon>Alphaproteobacteria</taxon>
        <taxon>Acetobacterales</taxon>
        <taxon>Roseomonadaceae</taxon>
        <taxon>Falsiroseomonas</taxon>
    </lineage>
</organism>